<dbReference type="InterPro" id="IPR025665">
    <property type="entry name" value="Beta-barrel_OMP_2"/>
</dbReference>
<dbReference type="Pfam" id="PF13568">
    <property type="entry name" value="OMP_b-brl_2"/>
    <property type="match status" value="1"/>
</dbReference>
<evidence type="ECO:0000313" key="3">
    <source>
        <dbReference type="EMBL" id="RXR31801.1"/>
    </source>
</evidence>
<dbReference type="EMBL" id="SBKQ01000008">
    <property type="protein sequence ID" value="RXR31801.1"/>
    <property type="molecule type" value="Genomic_DNA"/>
</dbReference>
<dbReference type="AlphaFoldDB" id="A0A4Q1KP48"/>
<dbReference type="OrthoDB" id="947434at2"/>
<keyword evidence="4" id="KW-1185">Reference proteome</keyword>
<sequence length="180" mass="19731">MKKLILIFAFLVLGLTQSNAQMLKFGVKAGANFASLDGDGLEGLETYTSFHFGALLELKVFENFSLQPELLYSSQGAKVNSEAVDDINFNYVTVPVLAKFYLISNRLSVEAGPQFSFLINDNVGDQFESESFDFAAVGGLGLNITDNIFVQARYVAGLTEASKDAEVKNRVIQVSLGYRF</sequence>
<dbReference type="Gene3D" id="2.40.160.20">
    <property type="match status" value="1"/>
</dbReference>
<feature type="signal peptide" evidence="1">
    <location>
        <begin position="1"/>
        <end position="20"/>
    </location>
</feature>
<feature type="domain" description="Outer membrane protein beta-barrel" evidence="2">
    <location>
        <begin position="17"/>
        <end position="160"/>
    </location>
</feature>
<keyword evidence="1" id="KW-0732">Signal</keyword>
<evidence type="ECO:0000256" key="1">
    <source>
        <dbReference type="SAM" id="SignalP"/>
    </source>
</evidence>
<dbReference type="SUPFAM" id="SSF56925">
    <property type="entry name" value="OMPA-like"/>
    <property type="match status" value="1"/>
</dbReference>
<dbReference type="Proteomes" id="UP000289734">
    <property type="component" value="Unassembled WGS sequence"/>
</dbReference>
<reference evidence="4" key="1">
    <citation type="submission" date="2019-01" db="EMBL/GenBank/DDBJ databases">
        <title>Cytophagaceae bacterium strain CAR-16.</title>
        <authorList>
            <person name="Chen W.-M."/>
        </authorList>
    </citation>
    <scope>NUCLEOTIDE SEQUENCE [LARGE SCALE GENOMIC DNA]</scope>
    <source>
        <strain evidence="4">ICH-30</strain>
    </source>
</reference>
<dbReference type="RefSeq" id="WP_129464488.1">
    <property type="nucleotide sequence ID" value="NZ_JACSXZ010000002.1"/>
</dbReference>
<evidence type="ECO:0000313" key="4">
    <source>
        <dbReference type="Proteomes" id="UP000289734"/>
    </source>
</evidence>
<proteinExistence type="predicted"/>
<name>A0A4Q1KP48_9FLAO</name>
<accession>A0A4Q1KP48</accession>
<organism evidence="3 4">
    <name type="scientific">Flavobacterium piscinae</name>
    <dbReference type="NCBI Taxonomy" id="2506424"/>
    <lineage>
        <taxon>Bacteria</taxon>
        <taxon>Pseudomonadati</taxon>
        <taxon>Bacteroidota</taxon>
        <taxon>Flavobacteriia</taxon>
        <taxon>Flavobacteriales</taxon>
        <taxon>Flavobacteriaceae</taxon>
        <taxon>Flavobacterium</taxon>
    </lineage>
</organism>
<feature type="chain" id="PRO_5041166875" evidence="1">
    <location>
        <begin position="21"/>
        <end position="180"/>
    </location>
</feature>
<evidence type="ECO:0000259" key="2">
    <source>
        <dbReference type="Pfam" id="PF13568"/>
    </source>
</evidence>
<gene>
    <name evidence="3" type="ORF">EQG68_09000</name>
</gene>
<comment type="caution">
    <text evidence="3">The sequence shown here is derived from an EMBL/GenBank/DDBJ whole genome shotgun (WGS) entry which is preliminary data.</text>
</comment>
<dbReference type="InterPro" id="IPR011250">
    <property type="entry name" value="OMP/PagP_B-barrel"/>
</dbReference>
<protein>
    <submittedName>
        <fullName evidence="3">PorT family protein</fullName>
    </submittedName>
</protein>